<dbReference type="Pfam" id="PF00104">
    <property type="entry name" value="Hormone_recep"/>
    <property type="match status" value="1"/>
</dbReference>
<feature type="region of interest" description="Disordered" evidence="12">
    <location>
        <begin position="1035"/>
        <end position="1055"/>
    </location>
</feature>
<dbReference type="SMART" id="SM00430">
    <property type="entry name" value="HOLI"/>
    <property type="match status" value="1"/>
</dbReference>
<feature type="compositionally biased region" description="Low complexity" evidence="12">
    <location>
        <begin position="1035"/>
        <end position="1048"/>
    </location>
</feature>
<feature type="compositionally biased region" description="Polar residues" evidence="12">
    <location>
        <begin position="746"/>
        <end position="762"/>
    </location>
</feature>
<dbReference type="InterPro" id="IPR001723">
    <property type="entry name" value="Nuclear_hrmn_rcpt"/>
</dbReference>
<dbReference type="InterPro" id="IPR001627">
    <property type="entry name" value="Semap_dom"/>
</dbReference>
<evidence type="ECO:0000313" key="17">
    <source>
        <dbReference type="Proteomes" id="UP000290572"/>
    </source>
</evidence>
<evidence type="ECO:0000256" key="4">
    <source>
        <dbReference type="ARBA" id="ARBA00022833"/>
    </source>
</evidence>
<keyword evidence="10" id="KW-0539">Nucleus</keyword>
<dbReference type="PANTHER" id="PTHR11036:SF10">
    <property type="entry name" value="SEMAPHORIN-6B"/>
    <property type="match status" value="1"/>
</dbReference>
<evidence type="ECO:0000256" key="3">
    <source>
        <dbReference type="ARBA" id="ARBA00022771"/>
    </source>
</evidence>
<dbReference type="Pfam" id="PF00105">
    <property type="entry name" value="zf-C4"/>
    <property type="match status" value="1"/>
</dbReference>
<comment type="subcellular location">
    <subcellularLocation>
        <location evidence="1">Nucleus</location>
    </subcellularLocation>
</comment>
<dbReference type="CDD" id="cd06968">
    <property type="entry name" value="NR_DBD_ROR"/>
    <property type="match status" value="1"/>
</dbReference>
<dbReference type="PRINTS" id="PR00398">
    <property type="entry name" value="STRDHORMONER"/>
</dbReference>
<dbReference type="Pfam" id="PF01403">
    <property type="entry name" value="Sema"/>
    <property type="match status" value="1"/>
</dbReference>
<organism evidence="16 17">
    <name type="scientific">Labeo rohita</name>
    <name type="common">Indian major carp</name>
    <name type="synonym">Cyprinus rohita</name>
    <dbReference type="NCBI Taxonomy" id="84645"/>
    <lineage>
        <taxon>Eukaryota</taxon>
        <taxon>Metazoa</taxon>
        <taxon>Chordata</taxon>
        <taxon>Craniata</taxon>
        <taxon>Vertebrata</taxon>
        <taxon>Euteleostomi</taxon>
        <taxon>Actinopterygii</taxon>
        <taxon>Neopterygii</taxon>
        <taxon>Teleostei</taxon>
        <taxon>Ostariophysi</taxon>
        <taxon>Cypriniformes</taxon>
        <taxon>Cyprinidae</taxon>
        <taxon>Labeoninae</taxon>
        <taxon>Labeonini</taxon>
        <taxon>Labeo</taxon>
    </lineage>
</organism>
<proteinExistence type="predicted"/>
<feature type="domain" description="NR LBD" evidence="15">
    <location>
        <begin position="1062"/>
        <end position="1303"/>
    </location>
</feature>
<dbReference type="GO" id="GO:0005886">
    <property type="term" value="C:plasma membrane"/>
    <property type="evidence" value="ECO:0007669"/>
    <property type="project" value="TreeGrafter"/>
</dbReference>
<accession>A0A498NSQ1</accession>
<evidence type="ECO:0000256" key="11">
    <source>
        <dbReference type="PROSITE-ProRule" id="PRU00352"/>
    </source>
</evidence>
<dbReference type="InterPro" id="IPR015943">
    <property type="entry name" value="WD40/YVTN_repeat-like_dom_sf"/>
</dbReference>
<evidence type="ECO:0000256" key="5">
    <source>
        <dbReference type="ARBA" id="ARBA00023015"/>
    </source>
</evidence>
<dbReference type="GO" id="GO:0003700">
    <property type="term" value="F:DNA-binding transcription factor activity"/>
    <property type="evidence" value="ECO:0007669"/>
    <property type="project" value="InterPro"/>
</dbReference>
<dbReference type="GO" id="GO:0001755">
    <property type="term" value="P:neural crest cell migration"/>
    <property type="evidence" value="ECO:0007669"/>
    <property type="project" value="TreeGrafter"/>
</dbReference>
<feature type="region of interest" description="Disordered" evidence="12">
    <location>
        <begin position="730"/>
        <end position="786"/>
    </location>
</feature>
<evidence type="ECO:0000256" key="9">
    <source>
        <dbReference type="ARBA" id="ARBA00023180"/>
    </source>
</evidence>
<dbReference type="FunFam" id="3.30.1680.10:FF:000009">
    <property type="entry name" value="Semaphorin 6B isoform 3 variant"/>
    <property type="match status" value="1"/>
</dbReference>
<feature type="region of interest" description="Disordered" evidence="12">
    <location>
        <begin position="592"/>
        <end position="674"/>
    </location>
</feature>
<evidence type="ECO:0000256" key="6">
    <source>
        <dbReference type="ARBA" id="ARBA00023125"/>
    </source>
</evidence>
<evidence type="ECO:0000256" key="12">
    <source>
        <dbReference type="SAM" id="MobiDB-lite"/>
    </source>
</evidence>
<keyword evidence="7" id="KW-0804">Transcription</keyword>
<dbReference type="InterPro" id="IPR001628">
    <property type="entry name" value="Znf_hrmn_rcpt"/>
</dbReference>
<keyword evidence="2" id="KW-0479">Metal-binding</keyword>
<dbReference type="InterPro" id="IPR036352">
    <property type="entry name" value="Semap_dom_sf"/>
</dbReference>
<evidence type="ECO:0000259" key="14">
    <source>
        <dbReference type="PROSITE" id="PS51030"/>
    </source>
</evidence>
<evidence type="ECO:0000313" key="16">
    <source>
        <dbReference type="EMBL" id="RXN34547.1"/>
    </source>
</evidence>
<dbReference type="SUPFAM" id="SSF48508">
    <property type="entry name" value="Nuclear receptor ligand-binding domain"/>
    <property type="match status" value="1"/>
</dbReference>
<gene>
    <name evidence="16" type="ORF">ROHU_014877</name>
</gene>
<dbReference type="Gene3D" id="3.30.50.10">
    <property type="entry name" value="Erythroid Transcription Factor GATA-1, subunit A"/>
    <property type="match status" value="1"/>
</dbReference>
<dbReference type="PROSITE" id="PS51004">
    <property type="entry name" value="SEMA"/>
    <property type="match status" value="1"/>
</dbReference>
<dbReference type="GO" id="GO:0008270">
    <property type="term" value="F:zinc ion binding"/>
    <property type="evidence" value="ECO:0007669"/>
    <property type="project" value="UniProtKB-KW"/>
</dbReference>
<evidence type="ECO:0000259" key="15">
    <source>
        <dbReference type="PROSITE" id="PS51843"/>
    </source>
</evidence>
<dbReference type="SUPFAM" id="SSF101912">
    <property type="entry name" value="Sema domain"/>
    <property type="match status" value="1"/>
</dbReference>
<dbReference type="PRINTS" id="PR00047">
    <property type="entry name" value="STROIDFINGER"/>
</dbReference>
<keyword evidence="3" id="KW-0863">Zinc-finger</keyword>
<dbReference type="STRING" id="84645.A0A498NSQ1"/>
<keyword evidence="4" id="KW-0862">Zinc</keyword>
<dbReference type="Gene3D" id="2.130.10.10">
    <property type="entry name" value="YVTN repeat-like/Quinoprotein amine dehydrogenase"/>
    <property type="match status" value="2"/>
</dbReference>
<dbReference type="InterPro" id="IPR035500">
    <property type="entry name" value="NHR-like_dom_sf"/>
</dbReference>
<dbReference type="PROSITE" id="PS51843">
    <property type="entry name" value="NR_LBD"/>
    <property type="match status" value="1"/>
</dbReference>
<keyword evidence="5" id="KW-0805">Transcription regulation</keyword>
<dbReference type="GO" id="GO:0030215">
    <property type="term" value="F:semaphorin receptor binding"/>
    <property type="evidence" value="ECO:0007669"/>
    <property type="project" value="InterPro"/>
</dbReference>
<dbReference type="InterPro" id="IPR013088">
    <property type="entry name" value="Znf_NHR/GATA"/>
</dbReference>
<dbReference type="GO" id="GO:0071526">
    <property type="term" value="P:semaphorin-plexin signaling pathway"/>
    <property type="evidence" value="ECO:0007669"/>
    <property type="project" value="TreeGrafter"/>
</dbReference>
<dbReference type="InterPro" id="IPR044101">
    <property type="entry name" value="NR_DBD_ROR"/>
</dbReference>
<dbReference type="Proteomes" id="UP000290572">
    <property type="component" value="Unassembled WGS sequence"/>
</dbReference>
<feature type="compositionally biased region" description="Basic and acidic residues" evidence="12">
    <location>
        <begin position="951"/>
        <end position="961"/>
    </location>
</feature>
<dbReference type="SUPFAM" id="SSF103575">
    <property type="entry name" value="Plexin repeat"/>
    <property type="match status" value="1"/>
</dbReference>
<comment type="caution">
    <text evidence="16">The sequence shown here is derived from an EMBL/GenBank/DDBJ whole genome shotgun (WGS) entry which is preliminary data.</text>
</comment>
<keyword evidence="9" id="KW-0325">Glycoprotein</keyword>
<sequence length="1315" mass="147333">MQAVTRSECRSSTTMTTVVKAFIGLFWLLRLVCAVFPEEPGPLNFIPTEVVRRYPVFLGRPHRSTLRQEPLHIQRILQVNRTLYIGARDDLFRVELDNVVGEEMFYSKKRTWESNKNDIRICRMKGKHEDECRNYMKVLLNRQGGLFICGTNAFNPLCANYTGDTLEMVGETVSGMARCPYDPKHANVALFAEPYFVSAVEWGPHVYFFFREMAMEFNYLEKVVVSRVARVCKTDQGGSQRVLEKQWTSFLKARLNCSIPGDSHFYFNLLHSTSPIIHMHGRDIILAVFSTPSNSIPGSAVCAFDMEQLAGVFDGRFKEQKSPESIWTPVPDEVVPKPRPGGCAIQGSKFNSSNSFPDDMLTFVKTHPLMDEAIPSLGQRPWIVRTMVRYQLNKMVVDTNAGPYGNQTVLFLGSSRGTILKFLVTPNRDNTVTNNNVFLEELEGYNPDRCGTDSPQARQLLSLTLDRISHSLLLAFPSCVIKVPVARCQLYSRCMKNCIASRDPYCGWTRGSTCSFLRAGTRLPFEQDVEHGNTSHLGDCDGLLQESFIEEPDGLVSVNLLVVSAVSAFATGAALSGLMVCWIMSLKHRQRSRASGSGMGSRRKSDKEQSMLGHGRSGSVISVTRISGSERPRSQVENMFTNGWPKSGDIDPGLPTPEQTPLQQKRPTPNVHLTDCDWDQSHTFLTQTGTPCPANSAVIYLSSKYLQGGRQEGSGDVPPHSERQRYLILSHPPNQREQGGRPSAPPTRNSTGEYNYPATPQDSPDRRRVVSAPTTQTDYGEHLRWSRDGLNFNSNNATPSGHHPYPIQPRTNAALVRPSHHTQRGLNEIQDYSHLLVKSVSERNPNGQHLIAMLTFLLFLSQIEVIPCKICGDKSSGIHYGVITCEGCKGFFRRSQQNNAIYSCSRQRNCLIDRTNRNRCQHCRLQKCLALGMSRDAVKFGRMSKKQRDSLYAEVQKHQQSQERAGGLGNGVSGHAGDEVGENGSSHGRAYSRGSSTTLSDLDDITTLPDGLLFDLPLTPEEAADYCSLELLGGSGGSSSSSQSSPESNRQEFSDTTHIKHEYQTLHETGLYSRSLLTPPEGCSLMEIERITQNVVKSHIETSQYSTEELKKLAWTLYTPEEMRVYQNKNVGGRVITYIFSFKSTEMMWQQCAVHITNAVQYVVEFAKRISGFMDLCQNDQIILLKAGCDDLVGAVFEMAKTLSRLQLSEEEMALFTATVLLSPDRPWLTDTQKVQKLQEKVYVALQHCLHKSGAPEEKLAKMVSKLPMMKSICNLHIDKLEFFRLLHPETAYNFPALYREVFCSEISFPDSTEG</sequence>
<evidence type="ECO:0000256" key="10">
    <source>
        <dbReference type="ARBA" id="ARBA00023242"/>
    </source>
</evidence>
<dbReference type="PROSITE" id="PS51030">
    <property type="entry name" value="NUCLEAR_REC_DBD_2"/>
    <property type="match status" value="1"/>
</dbReference>
<dbReference type="GO" id="GO:0043565">
    <property type="term" value="F:sequence-specific DNA binding"/>
    <property type="evidence" value="ECO:0007669"/>
    <property type="project" value="InterPro"/>
</dbReference>
<dbReference type="InterPro" id="IPR000536">
    <property type="entry name" value="Nucl_hrmn_rcpt_lig-bd"/>
</dbReference>
<dbReference type="Gene3D" id="1.10.565.10">
    <property type="entry name" value="Retinoid X Receptor"/>
    <property type="match status" value="2"/>
</dbReference>
<evidence type="ECO:0000256" key="7">
    <source>
        <dbReference type="ARBA" id="ARBA00023163"/>
    </source>
</evidence>
<evidence type="ECO:0000256" key="8">
    <source>
        <dbReference type="ARBA" id="ARBA00023170"/>
    </source>
</evidence>
<feature type="domain" description="Nuclear receptor" evidence="14">
    <location>
        <begin position="865"/>
        <end position="940"/>
    </location>
</feature>
<feature type="domain" description="Sema" evidence="13">
    <location>
        <begin position="40"/>
        <end position="485"/>
    </location>
</feature>
<dbReference type="SUPFAM" id="SSF57716">
    <property type="entry name" value="Glucocorticoid receptor-like (DNA-binding domain)"/>
    <property type="match status" value="1"/>
</dbReference>
<reference evidence="16 17" key="1">
    <citation type="submission" date="2018-03" db="EMBL/GenBank/DDBJ databases">
        <title>Draft genome sequence of Rohu Carp (Labeo rohita).</title>
        <authorList>
            <person name="Das P."/>
            <person name="Kushwaha B."/>
            <person name="Joshi C.G."/>
            <person name="Kumar D."/>
            <person name="Nagpure N.S."/>
            <person name="Sahoo L."/>
            <person name="Das S.P."/>
            <person name="Bit A."/>
            <person name="Patnaik S."/>
            <person name="Meher P.K."/>
            <person name="Jayasankar P."/>
            <person name="Koringa P.G."/>
            <person name="Patel N.V."/>
            <person name="Hinsu A.T."/>
            <person name="Kumar R."/>
            <person name="Pandey M."/>
            <person name="Agarwal S."/>
            <person name="Srivastava S."/>
            <person name="Singh M."/>
            <person name="Iquebal M.A."/>
            <person name="Jaiswal S."/>
            <person name="Angadi U.B."/>
            <person name="Kumar N."/>
            <person name="Raza M."/>
            <person name="Shah T.M."/>
            <person name="Rai A."/>
            <person name="Jena J.K."/>
        </authorList>
    </citation>
    <scope>NUCLEOTIDE SEQUENCE [LARGE SCALE GENOMIC DNA]</scope>
    <source>
        <strain evidence="16">DASCIFA01</strain>
        <tissue evidence="16">Testis</tissue>
    </source>
</reference>
<keyword evidence="6" id="KW-0238">DNA-binding</keyword>
<feature type="compositionally biased region" description="Polar residues" evidence="12">
    <location>
        <begin position="657"/>
        <end position="667"/>
    </location>
</feature>
<dbReference type="GO" id="GO:0045499">
    <property type="term" value="F:chemorepellent activity"/>
    <property type="evidence" value="ECO:0007669"/>
    <property type="project" value="TreeGrafter"/>
</dbReference>
<evidence type="ECO:0000259" key="13">
    <source>
        <dbReference type="PROSITE" id="PS51004"/>
    </source>
</evidence>
<dbReference type="FunFam" id="3.30.50.10:FF:000003">
    <property type="entry name" value="Nuclear orphan receptor ROR-beta"/>
    <property type="match status" value="1"/>
</dbReference>
<dbReference type="EMBL" id="QBIY01011171">
    <property type="protein sequence ID" value="RXN34547.1"/>
    <property type="molecule type" value="Genomic_DNA"/>
</dbReference>
<dbReference type="GO" id="GO:0007411">
    <property type="term" value="P:axon guidance"/>
    <property type="evidence" value="ECO:0007669"/>
    <property type="project" value="TreeGrafter"/>
</dbReference>
<dbReference type="SMART" id="SM00399">
    <property type="entry name" value="ZnF_C4"/>
    <property type="match status" value="1"/>
</dbReference>
<evidence type="ECO:0000256" key="1">
    <source>
        <dbReference type="ARBA" id="ARBA00004123"/>
    </source>
</evidence>
<dbReference type="GO" id="GO:0030335">
    <property type="term" value="P:positive regulation of cell migration"/>
    <property type="evidence" value="ECO:0007669"/>
    <property type="project" value="TreeGrafter"/>
</dbReference>
<dbReference type="PROSITE" id="PS00031">
    <property type="entry name" value="NUCLEAR_REC_DBD_1"/>
    <property type="match status" value="1"/>
</dbReference>
<comment type="caution">
    <text evidence="11">Lacks conserved residue(s) required for the propagation of feature annotation.</text>
</comment>
<dbReference type="SMART" id="SM00630">
    <property type="entry name" value="Sema"/>
    <property type="match status" value="1"/>
</dbReference>
<dbReference type="Gene3D" id="3.30.1680.10">
    <property type="entry name" value="ligand-binding face of the semaphorins, domain 2"/>
    <property type="match status" value="1"/>
</dbReference>
<keyword evidence="17" id="KW-1185">Reference proteome</keyword>
<evidence type="ECO:0000256" key="2">
    <source>
        <dbReference type="ARBA" id="ARBA00022723"/>
    </source>
</evidence>
<dbReference type="PANTHER" id="PTHR11036">
    <property type="entry name" value="SEMAPHORIN"/>
    <property type="match status" value="1"/>
</dbReference>
<feature type="region of interest" description="Disordered" evidence="12">
    <location>
        <begin position="951"/>
        <end position="1002"/>
    </location>
</feature>
<dbReference type="GO" id="GO:0005634">
    <property type="term" value="C:nucleus"/>
    <property type="evidence" value="ECO:0007669"/>
    <property type="project" value="UniProtKB-SubCell"/>
</dbReference>
<dbReference type="InterPro" id="IPR027231">
    <property type="entry name" value="Semaphorin"/>
</dbReference>
<keyword evidence="8" id="KW-0675">Receptor</keyword>
<protein>
    <submittedName>
        <fullName evidence="16">Semaphorin-6B-like protein</fullName>
    </submittedName>
</protein>
<name>A0A498NSQ1_LABRO</name>